<dbReference type="STRING" id="1642646.ING2E5A_2291"/>
<evidence type="ECO:0000259" key="2">
    <source>
        <dbReference type="Pfam" id="PF23572"/>
    </source>
</evidence>
<protein>
    <submittedName>
        <fullName evidence="3">Indole-3-acetic acid-amido synthetase GH3,3</fullName>
        <ecNumber evidence="3">6.3.2.-</ecNumber>
    </submittedName>
</protein>
<organism evidence="3 4">
    <name type="scientific">Petrimonas mucosa</name>
    <dbReference type="NCBI Taxonomy" id="1642646"/>
    <lineage>
        <taxon>Bacteria</taxon>
        <taxon>Pseudomonadati</taxon>
        <taxon>Bacteroidota</taxon>
        <taxon>Bacteroidia</taxon>
        <taxon>Bacteroidales</taxon>
        <taxon>Dysgonomonadaceae</taxon>
        <taxon>Petrimonas</taxon>
    </lineage>
</organism>
<dbReference type="InterPro" id="IPR055378">
    <property type="entry name" value="GH3_C"/>
</dbReference>
<name>A0A1G4G9D4_9BACT</name>
<dbReference type="InterPro" id="IPR042099">
    <property type="entry name" value="ANL_N_sf"/>
</dbReference>
<reference evidence="3 4" key="1">
    <citation type="submission" date="2016-08" db="EMBL/GenBank/DDBJ databases">
        <authorList>
            <person name="Seilhamer J.J."/>
        </authorList>
    </citation>
    <scope>NUCLEOTIDE SEQUENCE [LARGE SCALE GENOMIC DNA]</scope>
    <source>
        <strain evidence="3">ING2-E5A</strain>
    </source>
</reference>
<dbReference type="GO" id="GO:0016881">
    <property type="term" value="F:acid-amino acid ligase activity"/>
    <property type="evidence" value="ECO:0007669"/>
    <property type="project" value="TreeGrafter"/>
</dbReference>
<dbReference type="KEGG" id="pmuc:ING2E5A_2291"/>
<gene>
    <name evidence="3" type="primary">GH3.3</name>
    <name evidence="3" type="ORF">ING2E5A_2291</name>
</gene>
<dbReference type="RefSeq" id="WP_071137435.1">
    <property type="nucleotide sequence ID" value="NZ_DUQN01000137.1"/>
</dbReference>
<accession>A0A1G4G9D4</accession>
<evidence type="ECO:0000313" key="4">
    <source>
        <dbReference type="Proteomes" id="UP000178485"/>
    </source>
</evidence>
<dbReference type="InterPro" id="IPR004993">
    <property type="entry name" value="GH3"/>
</dbReference>
<dbReference type="Proteomes" id="UP000178485">
    <property type="component" value="Chromosome i"/>
</dbReference>
<keyword evidence="3" id="KW-0436">Ligase</keyword>
<dbReference type="Pfam" id="PF03321">
    <property type="entry name" value="GH3"/>
    <property type="match status" value="1"/>
</dbReference>
<dbReference type="PANTHER" id="PTHR31901">
    <property type="entry name" value="GH3 DOMAIN-CONTAINING PROTEIN"/>
    <property type="match status" value="1"/>
</dbReference>
<feature type="domain" description="GH3 C-terminal" evidence="2">
    <location>
        <begin position="378"/>
        <end position="490"/>
    </location>
</feature>
<dbReference type="Pfam" id="PF23572">
    <property type="entry name" value="GH3_C"/>
    <property type="match status" value="1"/>
</dbReference>
<dbReference type="AlphaFoldDB" id="A0A1G4G9D4"/>
<proteinExistence type="predicted"/>
<dbReference type="Pfam" id="PF23571">
    <property type="entry name" value="GH3_M"/>
    <property type="match status" value="1"/>
</dbReference>
<evidence type="ECO:0000259" key="1">
    <source>
        <dbReference type="Pfam" id="PF23571"/>
    </source>
</evidence>
<dbReference type="GO" id="GO:0005737">
    <property type="term" value="C:cytoplasm"/>
    <property type="evidence" value="ECO:0007669"/>
    <property type="project" value="TreeGrafter"/>
</dbReference>
<feature type="domain" description="GH3 middle" evidence="1">
    <location>
        <begin position="293"/>
        <end position="362"/>
    </location>
</feature>
<dbReference type="EC" id="6.3.2.-" evidence="3"/>
<dbReference type="Gene3D" id="3.40.50.12780">
    <property type="entry name" value="N-terminal domain of ligase-like"/>
    <property type="match status" value="1"/>
</dbReference>
<sequence>MIKQITRAVFRSYYNSVEKFIDHPHATQEKILNYLLEHGRNTRYGSEHQFDEIRSVSDFQRRVPVTTYEDLRPYLNKIIREKERNVLWDSPVKWFAMSSGTTEDKSKYIPVTRESLQHCHYRCGYHMLGLYANSYPDTEFFLGKTLVLGGSKQVNSIGNSTFTGDISAILMKNLPAIVKLARTPERIALLPDWEEKLKRLSEYAKGADIRALLGVPSWMLVLLKKISEETGKELPELWKNLEVFFHGGVSFTPFRQQYERLIPSARMRYWETYNASEGFFGVQFSDRSNEMLLLLDNEVYYEFLPVGEWDKVSPQTVTLSEVEVGKQYALVISTSGGLWRYKIGDTIEFTSTNPYLFRITGRTRQYINAFGEELIVDNADRAMAEACRITRAKVTEYTAAPIYFDDQHGGAHEWLIEFEESPADMDQFKMVLDEQLKKLNSDYEAKRSYNLSLGMPVIRVLEQGCFYKWMKYREKVGGQNKVPKLSNDRKYVDSILEALDLKS</sequence>
<dbReference type="InterPro" id="IPR055377">
    <property type="entry name" value="GH3_M"/>
</dbReference>
<keyword evidence="4" id="KW-1185">Reference proteome</keyword>
<evidence type="ECO:0000313" key="3">
    <source>
        <dbReference type="EMBL" id="SCM59101.1"/>
    </source>
</evidence>
<dbReference type="PANTHER" id="PTHR31901:SF9">
    <property type="entry name" value="GH3 DOMAIN-CONTAINING PROTEIN"/>
    <property type="match status" value="1"/>
</dbReference>
<dbReference type="EMBL" id="LT608328">
    <property type="protein sequence ID" value="SCM59101.1"/>
    <property type="molecule type" value="Genomic_DNA"/>
</dbReference>